<dbReference type="InterPro" id="IPR007712">
    <property type="entry name" value="RelE/ParE_toxin"/>
</dbReference>
<dbReference type="PANTHER" id="PTHR33755">
    <property type="entry name" value="TOXIN PARE1-RELATED"/>
    <property type="match status" value="1"/>
</dbReference>
<dbReference type="EMBL" id="MSCW01000007">
    <property type="protein sequence ID" value="ONF43279.1"/>
    <property type="molecule type" value="Genomic_DNA"/>
</dbReference>
<dbReference type="RefSeq" id="WP_027853048.1">
    <property type="nucleotide sequence ID" value="NZ_MSCW01000007.1"/>
</dbReference>
<evidence type="ECO:0000256" key="2">
    <source>
        <dbReference type="ARBA" id="ARBA00022649"/>
    </source>
</evidence>
<dbReference type="Pfam" id="PF05016">
    <property type="entry name" value="ParE_toxin"/>
    <property type="match status" value="1"/>
</dbReference>
<sequence>MMAYTLVISPVARDDLKQIYQYGALNWGISRATSYLEHIKEQLWHLTEHPEMGVMRDELLPAMRSLSVDSHVVFYRLQELQVQIVRVLHARQDPQLHIK</sequence>
<dbReference type="Proteomes" id="UP000189339">
    <property type="component" value="Unassembled WGS sequence"/>
</dbReference>
<dbReference type="PANTHER" id="PTHR33755:SF9">
    <property type="entry name" value="TOXIN PARE1"/>
    <property type="match status" value="1"/>
</dbReference>
<dbReference type="InterPro" id="IPR051803">
    <property type="entry name" value="TA_system_RelE-like_toxin"/>
</dbReference>
<evidence type="ECO:0000313" key="5">
    <source>
        <dbReference type="Proteomes" id="UP000189339"/>
    </source>
</evidence>
<dbReference type="AlphaFoldDB" id="A0A1V2DRY7"/>
<evidence type="ECO:0000256" key="1">
    <source>
        <dbReference type="ARBA" id="ARBA00006226"/>
    </source>
</evidence>
<dbReference type="InterPro" id="IPR035093">
    <property type="entry name" value="RelE/ParE_toxin_dom_sf"/>
</dbReference>
<evidence type="ECO:0000256" key="3">
    <source>
        <dbReference type="PIRNR" id="PIRNR029218"/>
    </source>
</evidence>
<keyword evidence="5" id="KW-1185">Reference proteome</keyword>
<comment type="caution">
    <text evidence="4">The sequence shown here is derived from an EMBL/GenBank/DDBJ whole genome shotgun (WGS) entry which is preliminary data.</text>
</comment>
<dbReference type="Gene3D" id="3.30.2310.20">
    <property type="entry name" value="RelE-like"/>
    <property type="match status" value="1"/>
</dbReference>
<accession>A0A1V2DRY7</accession>
<proteinExistence type="inferred from homology"/>
<protein>
    <recommendedName>
        <fullName evidence="3">Toxin</fullName>
    </recommendedName>
</protein>
<dbReference type="PIRSF" id="PIRSF029218">
    <property type="entry name" value="ParE"/>
    <property type="match status" value="1"/>
</dbReference>
<evidence type="ECO:0000313" key="4">
    <source>
        <dbReference type="EMBL" id="ONF43279.1"/>
    </source>
</evidence>
<dbReference type="InterPro" id="IPR028344">
    <property type="entry name" value="ParE1/4"/>
</dbReference>
<organism evidence="4 5">
    <name type="scientific">Marinobacter lutaoensis</name>
    <dbReference type="NCBI Taxonomy" id="135739"/>
    <lineage>
        <taxon>Bacteria</taxon>
        <taxon>Pseudomonadati</taxon>
        <taxon>Pseudomonadota</taxon>
        <taxon>Gammaproteobacteria</taxon>
        <taxon>Pseudomonadales</taxon>
        <taxon>Marinobacteraceae</taxon>
        <taxon>Marinobacter</taxon>
    </lineage>
</organism>
<dbReference type="OrthoDB" id="516834at2"/>
<dbReference type="STRING" id="135739.BTO32_11375"/>
<name>A0A1V2DRY7_9GAMM</name>
<reference evidence="4 5" key="1">
    <citation type="submission" date="2016-12" db="EMBL/GenBank/DDBJ databases">
        <title>Marinobacter lutaoensis whole genome sequencing.</title>
        <authorList>
            <person name="Verma A."/>
            <person name="Krishnamurthi S."/>
        </authorList>
    </citation>
    <scope>NUCLEOTIDE SEQUENCE [LARGE SCALE GENOMIC DNA]</scope>
    <source>
        <strain evidence="4 5">T5054</strain>
    </source>
</reference>
<gene>
    <name evidence="4" type="ORF">BTO32_11375</name>
</gene>
<keyword evidence="2" id="KW-1277">Toxin-antitoxin system</keyword>
<comment type="similarity">
    <text evidence="1 3">Belongs to the RelE toxin family.</text>
</comment>